<gene>
    <name evidence="1" type="ORF">SAMN04487792_1670</name>
</gene>
<reference evidence="2" key="1">
    <citation type="submission" date="2016-10" db="EMBL/GenBank/DDBJ databases">
        <authorList>
            <person name="Varghese N."/>
            <person name="Submissions S."/>
        </authorList>
    </citation>
    <scope>NUCLEOTIDE SEQUENCE [LARGE SCALE GENOMIC DNA]</scope>
    <source>
        <strain evidence="2">R-53102</strain>
    </source>
</reference>
<dbReference type="Proteomes" id="UP000199599">
    <property type="component" value="Unassembled WGS sequence"/>
</dbReference>
<accession>A0A1I1TXX0</accession>
<dbReference type="EMBL" id="FOMN01000015">
    <property type="protein sequence ID" value="SFD63215.1"/>
    <property type="molecule type" value="Genomic_DNA"/>
</dbReference>
<dbReference type="AlphaFoldDB" id="A0A1I1TXX0"/>
<protein>
    <submittedName>
        <fullName evidence="1">Uncharacterized protein</fullName>
    </submittedName>
</protein>
<evidence type="ECO:0000313" key="1">
    <source>
        <dbReference type="EMBL" id="SFD63215.1"/>
    </source>
</evidence>
<sequence>MAQNSSERLTVIERLSCARISTGIRHVYYCLVDLYRQTQVNKKTVPTITLASYGIGLFD</sequence>
<evidence type="ECO:0000313" key="2">
    <source>
        <dbReference type="Proteomes" id="UP000199599"/>
    </source>
</evidence>
<name>A0A1I1TXX0_9LACO</name>
<organism evidence="1 2">
    <name type="scientific">Lactobacillus bombicola</name>
    <dbReference type="NCBI Taxonomy" id="1505723"/>
    <lineage>
        <taxon>Bacteria</taxon>
        <taxon>Bacillati</taxon>
        <taxon>Bacillota</taxon>
        <taxon>Bacilli</taxon>
        <taxon>Lactobacillales</taxon>
        <taxon>Lactobacillaceae</taxon>
        <taxon>Lactobacillus</taxon>
    </lineage>
</organism>
<proteinExistence type="predicted"/>